<comment type="caution">
    <text evidence="1">The sequence shown here is derived from an EMBL/GenBank/DDBJ whole genome shotgun (WGS) entry which is preliminary data.</text>
</comment>
<dbReference type="AlphaFoldDB" id="A0A9K3DUZ0"/>
<reference evidence="1" key="1">
    <citation type="journal article" date="2017" name="Nature">
        <title>The sunflower genome provides insights into oil metabolism, flowering and Asterid evolution.</title>
        <authorList>
            <person name="Badouin H."/>
            <person name="Gouzy J."/>
            <person name="Grassa C.J."/>
            <person name="Murat F."/>
            <person name="Staton S.E."/>
            <person name="Cottret L."/>
            <person name="Lelandais-Briere C."/>
            <person name="Owens G.L."/>
            <person name="Carrere S."/>
            <person name="Mayjonade B."/>
            <person name="Legrand L."/>
            <person name="Gill N."/>
            <person name="Kane N.C."/>
            <person name="Bowers J.E."/>
            <person name="Hubner S."/>
            <person name="Bellec A."/>
            <person name="Berard A."/>
            <person name="Berges H."/>
            <person name="Blanchet N."/>
            <person name="Boniface M.C."/>
            <person name="Brunel D."/>
            <person name="Catrice O."/>
            <person name="Chaidir N."/>
            <person name="Claudel C."/>
            <person name="Donnadieu C."/>
            <person name="Faraut T."/>
            <person name="Fievet G."/>
            <person name="Helmstetter N."/>
            <person name="King M."/>
            <person name="Knapp S.J."/>
            <person name="Lai Z."/>
            <person name="Le Paslier M.C."/>
            <person name="Lippi Y."/>
            <person name="Lorenzon L."/>
            <person name="Mandel J.R."/>
            <person name="Marage G."/>
            <person name="Marchand G."/>
            <person name="Marquand E."/>
            <person name="Bret-Mestries E."/>
            <person name="Morien E."/>
            <person name="Nambeesan S."/>
            <person name="Nguyen T."/>
            <person name="Pegot-Espagnet P."/>
            <person name="Pouilly N."/>
            <person name="Raftis F."/>
            <person name="Sallet E."/>
            <person name="Schiex T."/>
            <person name="Thomas J."/>
            <person name="Vandecasteele C."/>
            <person name="Vares D."/>
            <person name="Vear F."/>
            <person name="Vautrin S."/>
            <person name="Crespi M."/>
            <person name="Mangin B."/>
            <person name="Burke J.M."/>
            <person name="Salse J."/>
            <person name="Munos S."/>
            <person name="Vincourt P."/>
            <person name="Rieseberg L.H."/>
            <person name="Langlade N.B."/>
        </authorList>
    </citation>
    <scope>NUCLEOTIDE SEQUENCE</scope>
    <source>
        <tissue evidence="1">Leaves</tissue>
    </source>
</reference>
<organism evidence="1 2">
    <name type="scientific">Helianthus annuus</name>
    <name type="common">Common sunflower</name>
    <dbReference type="NCBI Taxonomy" id="4232"/>
    <lineage>
        <taxon>Eukaryota</taxon>
        <taxon>Viridiplantae</taxon>
        <taxon>Streptophyta</taxon>
        <taxon>Embryophyta</taxon>
        <taxon>Tracheophyta</taxon>
        <taxon>Spermatophyta</taxon>
        <taxon>Magnoliopsida</taxon>
        <taxon>eudicotyledons</taxon>
        <taxon>Gunneridae</taxon>
        <taxon>Pentapetalae</taxon>
        <taxon>asterids</taxon>
        <taxon>campanulids</taxon>
        <taxon>Asterales</taxon>
        <taxon>Asteraceae</taxon>
        <taxon>Asteroideae</taxon>
        <taxon>Heliantheae alliance</taxon>
        <taxon>Heliantheae</taxon>
        <taxon>Helianthus</taxon>
    </lineage>
</organism>
<proteinExistence type="predicted"/>
<sequence length="61" mass="7317">MFHETRFVMMYHHQKMWLPPLAADQAPQRCGLEYKLREGISCKRVLDEEGANELCRFVYEL</sequence>
<dbReference type="EMBL" id="MNCJ02000331">
    <property type="protein sequence ID" value="KAF5760791.1"/>
    <property type="molecule type" value="Genomic_DNA"/>
</dbReference>
<dbReference type="Proteomes" id="UP000215914">
    <property type="component" value="Unassembled WGS sequence"/>
</dbReference>
<protein>
    <submittedName>
        <fullName evidence="1">Uncharacterized protein</fullName>
    </submittedName>
</protein>
<reference evidence="1" key="2">
    <citation type="submission" date="2020-06" db="EMBL/GenBank/DDBJ databases">
        <title>Helianthus annuus Genome sequencing and assembly Release 2.</title>
        <authorList>
            <person name="Gouzy J."/>
            <person name="Langlade N."/>
            <person name="Munos S."/>
        </authorList>
    </citation>
    <scope>NUCLEOTIDE SEQUENCE</scope>
    <source>
        <tissue evidence="1">Leaves</tissue>
    </source>
</reference>
<gene>
    <name evidence="1" type="ORF">HanXRQr2_Chr16g0757561</name>
</gene>
<evidence type="ECO:0000313" key="1">
    <source>
        <dbReference type="EMBL" id="KAF5760791.1"/>
    </source>
</evidence>
<name>A0A9K3DUZ0_HELAN</name>
<dbReference type="Gramene" id="mRNA:HanXRQr2_Chr16g0757561">
    <property type="protein sequence ID" value="mRNA:HanXRQr2_Chr16g0757561"/>
    <property type="gene ID" value="HanXRQr2_Chr16g0757561"/>
</dbReference>
<evidence type="ECO:0000313" key="2">
    <source>
        <dbReference type="Proteomes" id="UP000215914"/>
    </source>
</evidence>
<accession>A0A9K3DUZ0</accession>
<keyword evidence="2" id="KW-1185">Reference proteome</keyword>